<proteinExistence type="inferred from homology"/>
<evidence type="ECO:0000313" key="5">
    <source>
        <dbReference type="Proteomes" id="UP000318582"/>
    </source>
</evidence>
<dbReference type="CDD" id="cd04678">
    <property type="entry name" value="NUDIX_MTH2_Nudt15"/>
    <property type="match status" value="1"/>
</dbReference>
<dbReference type="InterPro" id="IPR015797">
    <property type="entry name" value="NUDIX_hydrolase-like_dom_sf"/>
</dbReference>
<comment type="similarity">
    <text evidence="2">Belongs to the Nudix hydrolase family.</text>
</comment>
<dbReference type="PANTHER" id="PTHR16099:SF5">
    <property type="entry name" value="NUCLEOTIDE TRIPHOSPHATE DIPHOSPHATASE NUDT15"/>
    <property type="match status" value="1"/>
</dbReference>
<keyword evidence="1 2" id="KW-0378">Hydrolase</keyword>
<name>A0A507E8Z2_9FUNG</name>
<keyword evidence="5" id="KW-1185">Reference proteome</keyword>
<dbReference type="PRINTS" id="PR00502">
    <property type="entry name" value="NUDIXFAMILY"/>
</dbReference>
<organism evidence="4 5">
    <name type="scientific">Powellomyces hirtus</name>
    <dbReference type="NCBI Taxonomy" id="109895"/>
    <lineage>
        <taxon>Eukaryota</taxon>
        <taxon>Fungi</taxon>
        <taxon>Fungi incertae sedis</taxon>
        <taxon>Chytridiomycota</taxon>
        <taxon>Chytridiomycota incertae sedis</taxon>
        <taxon>Chytridiomycetes</taxon>
        <taxon>Spizellomycetales</taxon>
        <taxon>Powellomycetaceae</taxon>
        <taxon>Powellomyces</taxon>
    </lineage>
</organism>
<dbReference type="PROSITE" id="PS00893">
    <property type="entry name" value="NUDIX_BOX"/>
    <property type="match status" value="1"/>
</dbReference>
<dbReference type="EMBL" id="QEAQ01000017">
    <property type="protein sequence ID" value="TPX60211.1"/>
    <property type="molecule type" value="Genomic_DNA"/>
</dbReference>
<dbReference type="AlphaFoldDB" id="A0A507E8Z2"/>
<dbReference type="PANTHER" id="PTHR16099">
    <property type="entry name" value="8-OXO-DGTP DIPHOSPHATES NUDT15"/>
    <property type="match status" value="1"/>
</dbReference>
<feature type="domain" description="Nudix hydrolase" evidence="3">
    <location>
        <begin position="12"/>
        <end position="146"/>
    </location>
</feature>
<dbReference type="Proteomes" id="UP000318582">
    <property type="component" value="Unassembled WGS sequence"/>
</dbReference>
<dbReference type="PROSITE" id="PS51462">
    <property type="entry name" value="NUDIX"/>
    <property type="match status" value="1"/>
</dbReference>
<comment type="caution">
    <text evidence="4">The sequence shown here is derived from an EMBL/GenBank/DDBJ whole genome shotgun (WGS) entry which is preliminary data.</text>
</comment>
<dbReference type="InterPro" id="IPR020084">
    <property type="entry name" value="NUDIX_hydrolase_CS"/>
</dbReference>
<dbReference type="GO" id="GO:0005829">
    <property type="term" value="C:cytosol"/>
    <property type="evidence" value="ECO:0007669"/>
    <property type="project" value="TreeGrafter"/>
</dbReference>
<sequence length="158" mass="17208">MTATSTSQGTKPTHIGVGVGVFVVRASDSAILVGKRIGSHGAGTYQLPGGHLDPYETFESCATREVLEETGLRVQDPIFLTATNDPMPAEGKHYVTIFMRAHCIDEVPRPAVLEPEKCESWKFVSYEELMKLRPLFTPLLSLEATRKGFSPFAAVPTA</sequence>
<evidence type="ECO:0000313" key="4">
    <source>
        <dbReference type="EMBL" id="TPX60211.1"/>
    </source>
</evidence>
<evidence type="ECO:0000256" key="2">
    <source>
        <dbReference type="RuleBase" id="RU003476"/>
    </source>
</evidence>
<gene>
    <name evidence="4" type="ORF">PhCBS80983_g01933</name>
</gene>
<evidence type="ECO:0000259" key="3">
    <source>
        <dbReference type="PROSITE" id="PS51462"/>
    </source>
</evidence>
<protein>
    <recommendedName>
        <fullName evidence="3">Nudix hydrolase domain-containing protein</fullName>
    </recommendedName>
</protein>
<dbReference type="GO" id="GO:0035539">
    <property type="term" value="F:8-oxo-7,8-dihydrodeoxyguanosine triphosphate pyrophosphatase activity"/>
    <property type="evidence" value="ECO:0007669"/>
    <property type="project" value="TreeGrafter"/>
</dbReference>
<dbReference type="GO" id="GO:0006203">
    <property type="term" value="P:dGTP catabolic process"/>
    <property type="evidence" value="ECO:0007669"/>
    <property type="project" value="TreeGrafter"/>
</dbReference>
<dbReference type="Pfam" id="PF00293">
    <property type="entry name" value="NUDIX"/>
    <property type="match status" value="1"/>
</dbReference>
<accession>A0A507E8Z2</accession>
<dbReference type="FunFam" id="3.90.79.10:FF:000060">
    <property type="entry name" value="Nudix hydrolase 1"/>
    <property type="match status" value="1"/>
</dbReference>
<reference evidence="4 5" key="1">
    <citation type="journal article" date="2019" name="Sci. Rep.">
        <title>Comparative genomics of chytrid fungi reveal insights into the obligate biotrophic and pathogenic lifestyle of Synchytrium endobioticum.</title>
        <authorList>
            <person name="van de Vossenberg B.T.L.H."/>
            <person name="Warris S."/>
            <person name="Nguyen H.D.T."/>
            <person name="van Gent-Pelzer M.P.E."/>
            <person name="Joly D.L."/>
            <person name="van de Geest H.C."/>
            <person name="Bonants P.J.M."/>
            <person name="Smith D.S."/>
            <person name="Levesque C.A."/>
            <person name="van der Lee T.A.J."/>
        </authorList>
    </citation>
    <scope>NUCLEOTIDE SEQUENCE [LARGE SCALE GENOMIC DNA]</scope>
    <source>
        <strain evidence="4 5">CBS 809.83</strain>
    </source>
</reference>
<dbReference type="Gene3D" id="3.90.79.10">
    <property type="entry name" value="Nucleoside Triphosphate Pyrophosphohydrolase"/>
    <property type="match status" value="1"/>
</dbReference>
<dbReference type="InterPro" id="IPR020476">
    <property type="entry name" value="Nudix_hydrolase"/>
</dbReference>
<dbReference type="SUPFAM" id="SSF55811">
    <property type="entry name" value="Nudix"/>
    <property type="match status" value="1"/>
</dbReference>
<evidence type="ECO:0000256" key="1">
    <source>
        <dbReference type="ARBA" id="ARBA00022801"/>
    </source>
</evidence>
<dbReference type="InterPro" id="IPR000086">
    <property type="entry name" value="NUDIX_hydrolase_dom"/>
</dbReference>
<dbReference type="STRING" id="109895.A0A507E8Z2"/>